<dbReference type="PANTHER" id="PTHR24365:SF530">
    <property type="entry name" value="MSTPROX-RELATED"/>
    <property type="match status" value="1"/>
</dbReference>
<comment type="subcellular location">
    <subcellularLocation>
        <location evidence="1">Membrane</location>
        <topology evidence="1">Single-pass type I membrane protein</topology>
    </subcellularLocation>
</comment>
<dbReference type="SMART" id="SM00082">
    <property type="entry name" value="LRRCT"/>
    <property type="match status" value="1"/>
</dbReference>
<dbReference type="RefSeq" id="XP_013391405.1">
    <property type="nucleotide sequence ID" value="XM_013535951.1"/>
</dbReference>
<dbReference type="PROSITE" id="PS50104">
    <property type="entry name" value="TIR"/>
    <property type="match status" value="1"/>
</dbReference>
<evidence type="ECO:0000256" key="10">
    <source>
        <dbReference type="ARBA" id="ARBA00023136"/>
    </source>
</evidence>
<evidence type="ECO:0000256" key="5">
    <source>
        <dbReference type="ARBA" id="ARBA00022692"/>
    </source>
</evidence>
<keyword evidence="7" id="KW-0677">Repeat</keyword>
<evidence type="ECO:0000256" key="8">
    <source>
        <dbReference type="ARBA" id="ARBA00022859"/>
    </source>
</evidence>
<dbReference type="AlphaFoldDB" id="A0A1S3HZG4"/>
<dbReference type="InterPro" id="IPR003591">
    <property type="entry name" value="Leu-rich_rpt_typical-subtyp"/>
</dbReference>
<proteinExistence type="inferred from homology"/>
<dbReference type="InParanoid" id="A0A1S3HZG4"/>
<keyword evidence="3" id="KW-0399">Innate immunity</keyword>
<evidence type="ECO:0000256" key="6">
    <source>
        <dbReference type="ARBA" id="ARBA00022729"/>
    </source>
</evidence>
<keyword evidence="8" id="KW-0391">Immunity</keyword>
<dbReference type="KEGG" id="lak:106159630"/>
<evidence type="ECO:0000256" key="9">
    <source>
        <dbReference type="ARBA" id="ARBA00022989"/>
    </source>
</evidence>
<organism evidence="15 16">
    <name type="scientific">Lingula anatina</name>
    <name type="common">Brachiopod</name>
    <name type="synonym">Lingula unguis</name>
    <dbReference type="NCBI Taxonomy" id="7574"/>
    <lineage>
        <taxon>Eukaryota</taxon>
        <taxon>Metazoa</taxon>
        <taxon>Spiralia</taxon>
        <taxon>Lophotrochozoa</taxon>
        <taxon>Brachiopoda</taxon>
        <taxon>Linguliformea</taxon>
        <taxon>Lingulata</taxon>
        <taxon>Lingulida</taxon>
        <taxon>Linguloidea</taxon>
        <taxon>Lingulidae</taxon>
        <taxon>Lingula</taxon>
    </lineage>
</organism>
<dbReference type="Gene3D" id="3.80.10.10">
    <property type="entry name" value="Ribonuclease Inhibitor"/>
    <property type="match status" value="2"/>
</dbReference>
<evidence type="ECO:0000313" key="16">
    <source>
        <dbReference type="RefSeq" id="XP_013391405.1"/>
    </source>
</evidence>
<keyword evidence="9 13" id="KW-1133">Transmembrane helix</keyword>
<evidence type="ECO:0000256" key="4">
    <source>
        <dbReference type="ARBA" id="ARBA00022614"/>
    </source>
</evidence>
<dbReference type="GO" id="GO:0045087">
    <property type="term" value="P:innate immune response"/>
    <property type="evidence" value="ECO:0007669"/>
    <property type="project" value="UniProtKB-KW"/>
</dbReference>
<dbReference type="GO" id="GO:0007165">
    <property type="term" value="P:signal transduction"/>
    <property type="evidence" value="ECO:0007669"/>
    <property type="project" value="InterPro"/>
</dbReference>
<dbReference type="Pfam" id="PF13855">
    <property type="entry name" value="LRR_8"/>
    <property type="match status" value="1"/>
</dbReference>
<dbReference type="InterPro" id="IPR035897">
    <property type="entry name" value="Toll_tir_struct_dom_sf"/>
</dbReference>
<evidence type="ECO:0000256" key="11">
    <source>
        <dbReference type="ARBA" id="ARBA00023170"/>
    </source>
</evidence>
<evidence type="ECO:0000259" key="14">
    <source>
        <dbReference type="PROSITE" id="PS50104"/>
    </source>
</evidence>
<keyword evidence="15" id="KW-1185">Reference proteome</keyword>
<keyword evidence="5 13" id="KW-0812">Transmembrane</keyword>
<evidence type="ECO:0000256" key="13">
    <source>
        <dbReference type="SAM" id="Phobius"/>
    </source>
</evidence>
<dbReference type="InterPro" id="IPR000157">
    <property type="entry name" value="TIR_dom"/>
</dbReference>
<dbReference type="PRINTS" id="PR01537">
    <property type="entry name" value="INTRLKN1R1F"/>
</dbReference>
<dbReference type="SMART" id="SM00255">
    <property type="entry name" value="TIR"/>
    <property type="match status" value="1"/>
</dbReference>
<dbReference type="Proteomes" id="UP000085678">
    <property type="component" value="Unplaced"/>
</dbReference>
<dbReference type="STRING" id="7574.A0A1S3HZG4"/>
<evidence type="ECO:0000256" key="3">
    <source>
        <dbReference type="ARBA" id="ARBA00022588"/>
    </source>
</evidence>
<gene>
    <name evidence="16" type="primary">LOC106159630</name>
</gene>
<accession>A0A1S3HZG4</accession>
<dbReference type="GO" id="GO:0038023">
    <property type="term" value="F:signaling receptor activity"/>
    <property type="evidence" value="ECO:0007669"/>
    <property type="project" value="TreeGrafter"/>
</dbReference>
<keyword evidence="4" id="KW-0433">Leucine-rich repeat</keyword>
<dbReference type="SUPFAM" id="SSF52058">
    <property type="entry name" value="L domain-like"/>
    <property type="match status" value="2"/>
</dbReference>
<keyword evidence="11" id="KW-0675">Receptor</keyword>
<feature type="domain" description="TIR" evidence="14">
    <location>
        <begin position="508"/>
        <end position="651"/>
    </location>
</feature>
<feature type="transmembrane region" description="Helical" evidence="13">
    <location>
        <begin position="459"/>
        <end position="483"/>
    </location>
</feature>
<evidence type="ECO:0000256" key="2">
    <source>
        <dbReference type="ARBA" id="ARBA00009634"/>
    </source>
</evidence>
<dbReference type="Gene3D" id="3.40.50.10140">
    <property type="entry name" value="Toll/interleukin-1 receptor homology (TIR) domain"/>
    <property type="match status" value="1"/>
</dbReference>
<sequence length="664" mass="76793">MGTEGCKIKNISEGSIVHCANQRLSVFPNLPSNTITADLHGNVLPFLRRENFKRLRNVKSLTLSNCNTKGIEEDREGPVTRQTYRRERILSEKKMATGQTKEMKGKEEPFDFLDIRDQLEDIHMKLDVMVNVNATFQTKAPTFKLHLLDNKLRKLDRKDLTPLRNVKHLTINLRRNRIANIAQDTFVDLKNIVKLDVSENPLCQNNAQETNESLEDINVQSWPSCNAAYNLSLALRSTKVANLVLEHIGWKTYQLKEDDFVNLKNSSLRLLKLGGNNFGRIPEDAFQHVSTLHSLFLDNCAIDTIPANAFAPLKWLRSLHLERNNLETVLVQNVLDFCPRLSFIDVSGNKFKNSLPNGTIERYVIANHTKISTIKLSHNNLNLVFQEGLFEGLDSLTTIDISTNKLICDCQIRPLQKWLDNHKHITVKGRHDYCFVPASTTNKRIQEYRPSWLDCDNNLVILLASSSGSLFCVVTIALVIYVLRWDIKFAIAVRRARRFPRKHVRRGKEFDAFVSYCPHDIAWVKDALIAKVEEDQYFNFHLCVHERDFLAGKFIVENIEENVEKSKKIIFVVTESFLASEYCDLEVNLAKTKLFERSIDSVVFICFDMIKKSKMSEPMNTMMRHSCVLYWPQEDRLRERAIFWKKLKLALWSKQDFVMDETLL</sequence>
<dbReference type="GO" id="GO:0005886">
    <property type="term" value="C:plasma membrane"/>
    <property type="evidence" value="ECO:0007669"/>
    <property type="project" value="TreeGrafter"/>
</dbReference>
<comment type="similarity">
    <text evidence="2">Belongs to the Toll-like receptor family.</text>
</comment>
<dbReference type="Pfam" id="PF01582">
    <property type="entry name" value="TIR"/>
    <property type="match status" value="1"/>
</dbReference>
<dbReference type="SMART" id="SM00369">
    <property type="entry name" value="LRR_TYP"/>
    <property type="match status" value="4"/>
</dbReference>
<protein>
    <submittedName>
        <fullName evidence="16">Toll-like receptor 2</fullName>
    </submittedName>
</protein>
<dbReference type="SUPFAM" id="SSF52200">
    <property type="entry name" value="Toll/Interleukin receptor TIR domain"/>
    <property type="match status" value="1"/>
</dbReference>
<dbReference type="GeneID" id="106159630"/>
<keyword evidence="6" id="KW-0732">Signal</keyword>
<dbReference type="InterPro" id="IPR001611">
    <property type="entry name" value="Leu-rich_rpt"/>
</dbReference>
<keyword evidence="12" id="KW-0325">Glycoprotein</keyword>
<dbReference type="OrthoDB" id="6107924at2759"/>
<dbReference type="PANTHER" id="PTHR24365">
    <property type="entry name" value="TOLL-LIKE RECEPTOR"/>
    <property type="match status" value="1"/>
</dbReference>
<evidence type="ECO:0000313" key="15">
    <source>
        <dbReference type="Proteomes" id="UP000085678"/>
    </source>
</evidence>
<name>A0A1S3HZG4_LINAN</name>
<dbReference type="InterPro" id="IPR000483">
    <property type="entry name" value="Cys-rich_flank_reg_C"/>
</dbReference>
<evidence type="ECO:0000256" key="12">
    <source>
        <dbReference type="ARBA" id="ARBA00023180"/>
    </source>
</evidence>
<evidence type="ECO:0000256" key="1">
    <source>
        <dbReference type="ARBA" id="ARBA00004479"/>
    </source>
</evidence>
<dbReference type="InterPro" id="IPR032675">
    <property type="entry name" value="LRR_dom_sf"/>
</dbReference>
<dbReference type="FunFam" id="3.40.50.10140:FF:000001">
    <property type="entry name" value="Toll-like receptor 2"/>
    <property type="match status" value="1"/>
</dbReference>
<evidence type="ECO:0000256" key="7">
    <source>
        <dbReference type="ARBA" id="ARBA00022737"/>
    </source>
</evidence>
<reference evidence="16" key="1">
    <citation type="submission" date="2025-08" db="UniProtKB">
        <authorList>
            <consortium name="RefSeq"/>
        </authorList>
    </citation>
    <scope>IDENTIFICATION</scope>
    <source>
        <tissue evidence="16">Gonads</tissue>
    </source>
</reference>
<keyword evidence="10 13" id="KW-0472">Membrane</keyword>